<accession>A0ABS1RQ44</accession>
<organism evidence="1 2">
    <name type="scientific">Rhodovulum sulfidophilum</name>
    <name type="common">Rhodobacter sulfidophilus</name>
    <dbReference type="NCBI Taxonomy" id="35806"/>
    <lineage>
        <taxon>Bacteria</taxon>
        <taxon>Pseudomonadati</taxon>
        <taxon>Pseudomonadota</taxon>
        <taxon>Alphaproteobacteria</taxon>
        <taxon>Rhodobacterales</taxon>
        <taxon>Paracoccaceae</taxon>
        <taxon>Rhodovulum</taxon>
    </lineage>
</organism>
<evidence type="ECO:0000313" key="2">
    <source>
        <dbReference type="Proteomes" id="UP000604473"/>
    </source>
</evidence>
<evidence type="ECO:0008006" key="3">
    <source>
        <dbReference type="Google" id="ProtNLM"/>
    </source>
</evidence>
<proteinExistence type="predicted"/>
<dbReference type="RefSeq" id="WP_202247735.1">
    <property type="nucleotide sequence ID" value="NZ_JAESJJ010000004.1"/>
</dbReference>
<dbReference type="Proteomes" id="UP000604473">
    <property type="component" value="Unassembled WGS sequence"/>
</dbReference>
<dbReference type="EMBL" id="JAESJJ010000004">
    <property type="protein sequence ID" value="MBL3608193.1"/>
    <property type="molecule type" value="Genomic_DNA"/>
</dbReference>
<comment type="caution">
    <text evidence="1">The sequence shown here is derived from an EMBL/GenBank/DDBJ whole genome shotgun (WGS) entry which is preliminary data.</text>
</comment>
<name>A0ABS1RQ44_RHOSU</name>
<reference evidence="1 2" key="1">
    <citation type="submission" date="2021-01" db="EMBL/GenBank/DDBJ databases">
        <title>Draft genomes of Rhodovulum sulfidophilum.</title>
        <authorList>
            <person name="Guzman M.S."/>
        </authorList>
    </citation>
    <scope>NUCLEOTIDE SEQUENCE [LARGE SCALE GENOMIC DNA]</scope>
    <source>
        <strain evidence="1 2">AB35</strain>
    </source>
</reference>
<sequence>MSEVYQNNYITGTWFTGQAGLGVLSGDFTTFNGTITETGETFTALYYGAGINLSPLPGSAGGGAFTFNGTLEDFLGWSFGVTASAGINASYSTNTSLHSLITYGASSTLDIGITTGYTKLVDELDLRPYESTDFWRSAISAVESSDIDDSQKSDLLDKLVMARDLPAWREGTYDEFDFGYQQDTMDFEFVAQSLEDADPFSSSILGDVGIVMDYWDTGIPEGLIWGNISRDNFEASMEATDFKQGTGADWFEAALRYADFVGYITDFD</sequence>
<gene>
    <name evidence="1" type="ORF">JMM60_05160</name>
</gene>
<evidence type="ECO:0000313" key="1">
    <source>
        <dbReference type="EMBL" id="MBL3608193.1"/>
    </source>
</evidence>
<keyword evidence="2" id="KW-1185">Reference proteome</keyword>
<protein>
    <recommendedName>
        <fullName evidence="3">Peptidase S74 domain-containing protein</fullName>
    </recommendedName>
</protein>